<organism evidence="1 2">
    <name type="scientific">Sporomusa ovata</name>
    <dbReference type="NCBI Taxonomy" id="2378"/>
    <lineage>
        <taxon>Bacteria</taxon>
        <taxon>Bacillati</taxon>
        <taxon>Bacillota</taxon>
        <taxon>Negativicutes</taxon>
        <taxon>Selenomonadales</taxon>
        <taxon>Sporomusaceae</taxon>
        <taxon>Sporomusa</taxon>
    </lineage>
</organism>
<reference evidence="2" key="1">
    <citation type="submission" date="2015-03" db="EMBL/GenBank/DDBJ databases">
        <authorList>
            <person name="Nijsse Bart"/>
        </authorList>
    </citation>
    <scope>NUCLEOTIDE SEQUENCE [LARGE SCALE GENOMIC DNA]</scope>
</reference>
<dbReference type="Proteomes" id="UP000049855">
    <property type="component" value="Unassembled WGS sequence"/>
</dbReference>
<sequence>MSNIKAVTIREAELADVYRLAPRLREQDRCEVSASHHLNGEAALLLSFFESEYCFAAVCDGQVQAMWGTAKLKGKPGALAWFLGSDMVAEYPVTLFRGSRRFFRQALQYYGYLENWVDIHNSLSIDWLKWLGFTFDEPAPYGKDGSLFYHFYAKIPSVGNLNQGGMKDVCCSSGRGGQCIGRGRNGSEYGGHKSTGEGFSGGL</sequence>
<dbReference type="AlphaFoldDB" id="A0A0U1KVH8"/>
<accession>A0A0U1KVH8</accession>
<gene>
    <name evidence="1" type="ORF">SpAn4DRAFT_3886</name>
</gene>
<name>A0A0U1KVH8_9FIRM</name>
<evidence type="ECO:0000313" key="2">
    <source>
        <dbReference type="Proteomes" id="UP000049855"/>
    </source>
</evidence>
<evidence type="ECO:0000313" key="1">
    <source>
        <dbReference type="EMBL" id="CQR71381.1"/>
    </source>
</evidence>
<dbReference type="EMBL" id="CTRP01000004">
    <property type="protein sequence ID" value="CQR71381.1"/>
    <property type="molecule type" value="Genomic_DNA"/>
</dbReference>
<protein>
    <submittedName>
        <fullName evidence="1">Phage protein</fullName>
    </submittedName>
</protein>
<proteinExistence type="predicted"/>
<dbReference type="RefSeq" id="WP_028971641.1">
    <property type="nucleotide sequence ID" value="NZ_CTRP01000004.1"/>
</dbReference>
<keyword evidence="2" id="KW-1185">Reference proteome</keyword>